<evidence type="ECO:0000313" key="1">
    <source>
        <dbReference type="EMBL" id="MFC4213349.1"/>
    </source>
</evidence>
<accession>A0ABV8PE28</accession>
<evidence type="ECO:0000313" key="2">
    <source>
        <dbReference type="Proteomes" id="UP001595789"/>
    </source>
</evidence>
<reference evidence="2" key="1">
    <citation type="journal article" date="2019" name="Int. J. Syst. Evol. Microbiol.">
        <title>The Global Catalogue of Microorganisms (GCM) 10K type strain sequencing project: providing services to taxonomists for standard genome sequencing and annotation.</title>
        <authorList>
            <consortium name="The Broad Institute Genomics Platform"/>
            <consortium name="The Broad Institute Genome Sequencing Center for Infectious Disease"/>
            <person name="Wu L."/>
            <person name="Ma J."/>
        </authorList>
    </citation>
    <scope>NUCLEOTIDE SEQUENCE [LARGE SCALE GENOMIC DNA]</scope>
    <source>
        <strain evidence="2">CCM 8691</strain>
    </source>
</reference>
<proteinExistence type="predicted"/>
<dbReference type="SUPFAM" id="SSF55073">
    <property type="entry name" value="Nucleotide cyclase"/>
    <property type="match status" value="1"/>
</dbReference>
<dbReference type="InterPro" id="IPR029787">
    <property type="entry name" value="Nucleotide_cyclase"/>
</dbReference>
<gene>
    <name evidence="1" type="ORF">ACFOWA_19310</name>
</gene>
<dbReference type="Proteomes" id="UP001595789">
    <property type="component" value="Unassembled WGS sequence"/>
</dbReference>
<evidence type="ECO:0008006" key="3">
    <source>
        <dbReference type="Google" id="ProtNLM"/>
    </source>
</evidence>
<dbReference type="RefSeq" id="WP_378988483.1">
    <property type="nucleotide sequence ID" value="NZ_JBHSBW010000016.1"/>
</dbReference>
<organism evidence="1 2">
    <name type="scientific">Pedobacter lithocola</name>
    <dbReference type="NCBI Taxonomy" id="1908239"/>
    <lineage>
        <taxon>Bacteria</taxon>
        <taxon>Pseudomonadati</taxon>
        <taxon>Bacteroidota</taxon>
        <taxon>Sphingobacteriia</taxon>
        <taxon>Sphingobacteriales</taxon>
        <taxon>Sphingobacteriaceae</taxon>
        <taxon>Pedobacter</taxon>
    </lineage>
</organism>
<dbReference type="Gene3D" id="3.30.70.1230">
    <property type="entry name" value="Nucleotide cyclase"/>
    <property type="match status" value="1"/>
</dbReference>
<protein>
    <recommendedName>
        <fullName evidence="3">Guanylate cyclase domain-containing protein</fullName>
    </recommendedName>
</protein>
<dbReference type="EMBL" id="JBHSBW010000016">
    <property type="protein sequence ID" value="MFC4213349.1"/>
    <property type="molecule type" value="Genomic_DNA"/>
</dbReference>
<keyword evidence="2" id="KW-1185">Reference proteome</keyword>
<name>A0ABV8PE28_9SPHI</name>
<comment type="caution">
    <text evidence="1">The sequence shown here is derived from an EMBL/GenBank/DDBJ whole genome shotgun (WGS) entry which is preliminary data.</text>
</comment>
<sequence length="258" mass="30093">MEKKYQYIHKILPEKIDNQFVAFLDVMGFSNLVSQNNLEQLDRYFFHVNDILRGLKETNSKIDFLSISDSIIIVSPDGAFGLKQIIQTIKKIQLRLLQKKILLRGALAYGPVFFDNTNNILVGKGYIKAYKLESQAIYPRVIVDPSIVALLGEDRTIFIKTLNKDENLIYKNSGTSLIKDDAIFINYSEILDDGKIHRTVKDVYDMIKNNLYADQSIFEKYIWIKSYYLESLKKVEIESLHYNTKRAIEEWIEKFSRL</sequence>